<reference evidence="3" key="1">
    <citation type="submission" date="2016-07" db="EMBL/GenBank/DDBJ databases">
        <title>Nontailed viruses are major unrecognized killers of bacteria in the ocean.</title>
        <authorList>
            <person name="Kauffman K."/>
            <person name="Hussain F."/>
            <person name="Yang J."/>
            <person name="Arevalo P."/>
            <person name="Brown J."/>
            <person name="Cutler M."/>
            <person name="Kelly L."/>
            <person name="Polz M.F."/>
        </authorList>
    </citation>
    <scope>NUCLEOTIDE SEQUENCE [LARGE SCALE GENOMIC DNA]</scope>
    <source>
        <strain evidence="3">10N.222.48.A2</strain>
    </source>
</reference>
<dbReference type="AlphaFoldDB" id="A0A2N7NCN9"/>
<name>A0A2N7NCN9_9VIBR</name>
<gene>
    <name evidence="1" type="ORF">BCS92_02305</name>
    <name evidence="2" type="ORF">FC057_12540</name>
</gene>
<sequence length="211" mass="24237">MKDYQYWLGKLKLHKSTAISFLVRGKNTSCFVKTSVTSGNTIPILNIPTSSYISLIHSVFSHNTEKRVFDVDSQAYGVEVIFDGLKEYGFKSMTLTHQPLSYGQYVTALSCHEEEEEEEETCSTYVVQANLEHEETAATSHTQYDNAVKNAEKAELEYLMLMRKAIPFQLSNKEKGRFVEFELRLEPMITHDPQLQNGGYNPWGGWWRFAE</sequence>
<evidence type="ECO:0000313" key="3">
    <source>
        <dbReference type="Proteomes" id="UP000235579"/>
    </source>
</evidence>
<protein>
    <submittedName>
        <fullName evidence="1">Uncharacterized protein</fullName>
    </submittedName>
</protein>
<evidence type="ECO:0000313" key="1">
    <source>
        <dbReference type="EMBL" id="PMP09980.1"/>
    </source>
</evidence>
<reference evidence="1" key="2">
    <citation type="submission" date="2016-07" db="EMBL/GenBank/DDBJ databases">
        <authorList>
            <person name="Wan K."/>
            <person name="Booth B."/>
            <person name="Spirohn K."/>
            <person name="Hao T."/>
            <person name="Hu Y."/>
            <person name="Calderwood M."/>
            <person name="Hill D."/>
            <person name="Mohr S."/>
            <person name="Vidal M."/>
            <person name="Celniker S."/>
            <person name="Perrimon N."/>
        </authorList>
    </citation>
    <scope>NUCLEOTIDE SEQUENCE</scope>
    <source>
        <strain evidence="1">10N.222.48.A2</strain>
    </source>
</reference>
<evidence type="ECO:0000313" key="4">
    <source>
        <dbReference type="Proteomes" id="UP000308018"/>
    </source>
</evidence>
<dbReference type="Proteomes" id="UP000235579">
    <property type="component" value="Unassembled WGS sequence"/>
</dbReference>
<dbReference type="Proteomes" id="UP000308018">
    <property type="component" value="Unassembled WGS sequence"/>
</dbReference>
<comment type="caution">
    <text evidence="1">The sequence shown here is derived from an EMBL/GenBank/DDBJ whole genome shotgun (WGS) entry which is preliminary data.</text>
</comment>
<proteinExistence type="predicted"/>
<reference evidence="1" key="3">
    <citation type="journal article" date="2018" name="Nature">
        <title>A major lineage of non-tailed dsDNA viruses as unrecognized killers of marine bacteria.</title>
        <authorList>
            <person name="Kauffman K.M."/>
            <person name="Hussain F.A."/>
            <person name="Yang J."/>
            <person name="Arevalo P."/>
            <person name="Brown J.M."/>
            <person name="Chang W.K."/>
            <person name="VanInsberghe D."/>
            <person name="Elsherbini J."/>
            <person name="Sharma R.S."/>
            <person name="Cutler M.B."/>
            <person name="Kelly L."/>
            <person name="Polz M.F."/>
        </authorList>
    </citation>
    <scope>NUCLEOTIDE SEQUENCE</scope>
    <source>
        <strain evidence="1">10N.222.48.A2</strain>
    </source>
</reference>
<dbReference type="EMBL" id="SYVV01000021">
    <property type="protein sequence ID" value="TKG32637.1"/>
    <property type="molecule type" value="Genomic_DNA"/>
</dbReference>
<reference evidence="2 4" key="4">
    <citation type="submission" date="2019-04" db="EMBL/GenBank/DDBJ databases">
        <title>A reverse ecology approach based on a biological definition of microbial populations.</title>
        <authorList>
            <person name="Arevalo P."/>
            <person name="Vaninsberghe D."/>
            <person name="Elsherbini J."/>
            <person name="Gore J."/>
            <person name="Polz M."/>
        </authorList>
    </citation>
    <scope>NUCLEOTIDE SEQUENCE [LARGE SCALE GENOMIC DNA]</scope>
    <source>
        <strain evidence="2 4">10N.222.45.A8</strain>
    </source>
</reference>
<organism evidence="1 3">
    <name type="scientific">Vibrio tasmaniensis</name>
    <dbReference type="NCBI Taxonomy" id="212663"/>
    <lineage>
        <taxon>Bacteria</taxon>
        <taxon>Pseudomonadati</taxon>
        <taxon>Pseudomonadota</taxon>
        <taxon>Gammaproteobacteria</taxon>
        <taxon>Vibrionales</taxon>
        <taxon>Vibrionaceae</taxon>
        <taxon>Vibrio</taxon>
    </lineage>
</organism>
<dbReference type="EMBL" id="MDBP01000080">
    <property type="protein sequence ID" value="PMP09980.1"/>
    <property type="molecule type" value="Genomic_DNA"/>
</dbReference>
<accession>A0A2N7NCN9</accession>
<dbReference type="RefSeq" id="WP_133151981.1">
    <property type="nucleotide sequence ID" value="NZ_MDBP01000080.1"/>
</dbReference>
<evidence type="ECO:0000313" key="2">
    <source>
        <dbReference type="EMBL" id="TKG32637.1"/>
    </source>
</evidence>